<dbReference type="PATRIC" id="fig|692370.5.peg.1230"/>
<dbReference type="EMBL" id="CP016591">
    <property type="protein sequence ID" value="ANY19731.1"/>
    <property type="molecule type" value="Genomic_DNA"/>
</dbReference>
<dbReference type="RefSeq" id="WP_067677365.1">
    <property type="nucleotide sequence ID" value="NZ_CP016591.1"/>
</dbReference>
<reference evidence="2 3" key="1">
    <citation type="submission" date="2016-07" db="EMBL/GenBank/DDBJ databases">
        <title>Complete genome sequence of Altererythrobacter dongtanensis KCTC 22672, a type strain with esterase isolated from tidal flat.</title>
        <authorList>
            <person name="Cheng H."/>
            <person name="Wu Y.-H."/>
            <person name="Zhou P."/>
            <person name="Huo Y.-Y."/>
            <person name="Wang C.-S."/>
            <person name="Xu X.-W."/>
        </authorList>
    </citation>
    <scope>NUCLEOTIDE SEQUENCE [LARGE SCALE GENOMIC DNA]</scope>
    <source>
        <strain evidence="2 3">KCTC 22672</strain>
    </source>
</reference>
<dbReference type="InterPro" id="IPR018968">
    <property type="entry name" value="Phasin"/>
</dbReference>
<dbReference type="Pfam" id="PF09361">
    <property type="entry name" value="Phasin_2"/>
    <property type="match status" value="1"/>
</dbReference>
<accession>A0A1B2ACA4</accession>
<gene>
    <name evidence="2" type="ORF">A6F68_01214</name>
</gene>
<protein>
    <submittedName>
        <fullName evidence="2">Phasin protein</fullName>
    </submittedName>
</protein>
<proteinExistence type="predicted"/>
<dbReference type="OrthoDB" id="8479795at2"/>
<sequence length="283" mass="29080">MATQPETKIDTAKADAAAEKAYAAAAGDVTVNKASVAETAKVEAPKVDTPKIDKAVAEVKAAPAKKAVAKKAPAKKAVAKKAAPKKVAKKAVAAKAAPKKTALKAKPAAKPAAKKVAKTAKTPVSTVSNLKDKIMATAKKTADADYAAKAKEFAADAQTRAKAAYDKLQAVAGEMTEFTKGNVEALVESGKILGTGVQDMARGELAVAKGAFETATADLKAMAAVKSPTELFKLQGEIARRNFDAAVAHYSKNAETGMKIANEAFAPLSSRVSLAVEKFSKAA</sequence>
<name>A0A1B2ACA4_9SPHN</name>
<dbReference type="STRING" id="692370.A6F68_01214"/>
<organism evidence="2 3">
    <name type="scientific">Tsuneonella dongtanensis</name>
    <dbReference type="NCBI Taxonomy" id="692370"/>
    <lineage>
        <taxon>Bacteria</taxon>
        <taxon>Pseudomonadati</taxon>
        <taxon>Pseudomonadota</taxon>
        <taxon>Alphaproteobacteria</taxon>
        <taxon>Sphingomonadales</taxon>
        <taxon>Erythrobacteraceae</taxon>
        <taxon>Tsuneonella</taxon>
    </lineage>
</organism>
<feature type="domain" description="Phasin" evidence="1">
    <location>
        <begin position="174"/>
        <end position="272"/>
    </location>
</feature>
<dbReference type="AlphaFoldDB" id="A0A1B2ACA4"/>
<evidence type="ECO:0000313" key="3">
    <source>
        <dbReference type="Proteomes" id="UP000092932"/>
    </source>
</evidence>
<dbReference type="KEGG" id="ado:A6F68_01214"/>
<keyword evidence="3" id="KW-1185">Reference proteome</keyword>
<evidence type="ECO:0000313" key="2">
    <source>
        <dbReference type="EMBL" id="ANY19731.1"/>
    </source>
</evidence>
<evidence type="ECO:0000259" key="1">
    <source>
        <dbReference type="Pfam" id="PF09361"/>
    </source>
</evidence>
<dbReference type="Proteomes" id="UP000092932">
    <property type="component" value="Chromosome"/>
</dbReference>